<reference evidence="1 2" key="1">
    <citation type="submission" date="2013-12" db="EMBL/GenBank/DDBJ databases">
        <authorList>
            <person name="Zelazny A."/>
            <person name="Olivier K."/>
            <person name="Holland S."/>
            <person name="Lenaerts A."/>
            <person name="Ordway D."/>
            <person name="DeGroote M.A."/>
            <person name="Parker T."/>
            <person name="Sizemore C."/>
            <person name="Tallon L.J."/>
            <person name="Sadzewicz L.K."/>
            <person name="Sengamalay N."/>
            <person name="Fraser C.M."/>
            <person name="Hine E."/>
            <person name="Shefchek K.A."/>
            <person name="Das S.P."/>
            <person name="Tettelin H."/>
        </authorList>
    </citation>
    <scope>NUCLEOTIDE SEQUENCE [LARGE SCALE GENOMIC DNA]</scope>
    <source>
        <strain evidence="1 2">1513</strain>
    </source>
</reference>
<organism evidence="1 2">
    <name type="scientific">Mycobacteroides abscessus subsp. bolletii 1513</name>
    <dbReference type="NCBI Taxonomy" id="1299321"/>
    <lineage>
        <taxon>Bacteria</taxon>
        <taxon>Bacillati</taxon>
        <taxon>Actinomycetota</taxon>
        <taxon>Actinomycetes</taxon>
        <taxon>Mycobacteriales</taxon>
        <taxon>Mycobacteriaceae</taxon>
        <taxon>Mycobacteroides</taxon>
        <taxon>Mycobacteroides abscessus</taxon>
    </lineage>
</organism>
<dbReference type="AlphaFoldDB" id="X8DST6"/>
<proteinExistence type="predicted"/>
<gene>
    <name evidence="1" type="ORF">I540_3193</name>
</gene>
<sequence>MREFAPFDIDGGANLGYYMKRANGGWCYRKRTWEIGPRWMPRPEDPIETIDQVIERNSGSYYRPNTEP</sequence>
<protein>
    <submittedName>
        <fullName evidence="1">Uncharacterized protein</fullName>
    </submittedName>
</protein>
<dbReference type="EMBL" id="JAOJ01000002">
    <property type="protein sequence ID" value="EUA71444.1"/>
    <property type="molecule type" value="Genomic_DNA"/>
</dbReference>
<name>X8DST6_9MYCO</name>
<evidence type="ECO:0000313" key="1">
    <source>
        <dbReference type="EMBL" id="EUA71444.1"/>
    </source>
</evidence>
<evidence type="ECO:0000313" key="2">
    <source>
        <dbReference type="Proteomes" id="UP000023351"/>
    </source>
</evidence>
<dbReference type="PATRIC" id="fig|1299321.3.peg.3064"/>
<accession>X8DST6</accession>
<comment type="caution">
    <text evidence="1">The sequence shown here is derived from an EMBL/GenBank/DDBJ whole genome shotgun (WGS) entry which is preliminary data.</text>
</comment>
<dbReference type="Proteomes" id="UP000023351">
    <property type="component" value="Unassembled WGS sequence"/>
</dbReference>